<comment type="similarity">
    <text evidence="1">Belongs to the HEATR1/UTP10 family.</text>
</comment>
<accession>A0AA36GML0</accession>
<evidence type="ECO:0000313" key="4">
    <source>
        <dbReference type="Proteomes" id="UP001176961"/>
    </source>
</evidence>
<evidence type="ECO:0000256" key="1">
    <source>
        <dbReference type="RuleBase" id="RU367065"/>
    </source>
</evidence>
<protein>
    <recommendedName>
        <fullName evidence="1">HEAT repeat-containing protein 1</fullName>
    </recommendedName>
</protein>
<keyword evidence="4" id="KW-1185">Reference proteome</keyword>
<evidence type="ECO:0000256" key="2">
    <source>
        <dbReference type="SAM" id="MobiDB-lite"/>
    </source>
</evidence>
<reference evidence="3" key="1">
    <citation type="submission" date="2023-07" db="EMBL/GenBank/DDBJ databases">
        <authorList>
            <consortium name="CYATHOMIX"/>
        </authorList>
    </citation>
    <scope>NUCLEOTIDE SEQUENCE</scope>
    <source>
        <strain evidence="3">N/A</strain>
    </source>
</reference>
<keyword evidence="1" id="KW-0687">Ribonucleoprotein</keyword>
<organism evidence="3 4">
    <name type="scientific">Cylicocyclus nassatus</name>
    <name type="common">Nematode worm</name>
    <dbReference type="NCBI Taxonomy" id="53992"/>
    <lineage>
        <taxon>Eukaryota</taxon>
        <taxon>Metazoa</taxon>
        <taxon>Ecdysozoa</taxon>
        <taxon>Nematoda</taxon>
        <taxon>Chromadorea</taxon>
        <taxon>Rhabditida</taxon>
        <taxon>Rhabditina</taxon>
        <taxon>Rhabditomorpha</taxon>
        <taxon>Strongyloidea</taxon>
        <taxon>Strongylidae</taxon>
        <taxon>Cylicocyclus</taxon>
    </lineage>
</organism>
<gene>
    <name evidence="3" type="ORF">CYNAS_LOCUS6789</name>
</gene>
<feature type="region of interest" description="Disordered" evidence="2">
    <location>
        <begin position="50"/>
        <end position="76"/>
    </location>
</feature>
<dbReference type="EMBL" id="CATQJL010000112">
    <property type="protein sequence ID" value="CAJ0594806.1"/>
    <property type="molecule type" value="Genomic_DNA"/>
</dbReference>
<dbReference type="GO" id="GO:0000462">
    <property type="term" value="P:maturation of SSU-rRNA from tricistronic rRNA transcript (SSU-rRNA, 5.8S rRNA, LSU-rRNA)"/>
    <property type="evidence" value="ECO:0007669"/>
    <property type="project" value="TreeGrafter"/>
</dbReference>
<evidence type="ECO:0000313" key="3">
    <source>
        <dbReference type="EMBL" id="CAJ0594806.1"/>
    </source>
</evidence>
<name>A0AA36GML0_CYLNA</name>
<dbReference type="AlphaFoldDB" id="A0AA36GML0"/>
<dbReference type="PANTHER" id="PTHR13457:SF1">
    <property type="entry name" value="HEAT REPEAT-CONTAINING PROTEIN 1"/>
    <property type="match status" value="1"/>
</dbReference>
<dbReference type="InterPro" id="IPR040191">
    <property type="entry name" value="UTP10"/>
</dbReference>
<dbReference type="PANTHER" id="PTHR13457">
    <property type="entry name" value="BAP28"/>
    <property type="match status" value="1"/>
</dbReference>
<dbReference type="GO" id="GO:0030515">
    <property type="term" value="F:snoRNA binding"/>
    <property type="evidence" value="ECO:0007669"/>
    <property type="project" value="TreeGrafter"/>
</dbReference>
<proteinExistence type="inferred from homology"/>
<feature type="compositionally biased region" description="Polar residues" evidence="2">
    <location>
        <begin position="50"/>
        <end position="60"/>
    </location>
</feature>
<dbReference type="GO" id="GO:0034455">
    <property type="term" value="C:t-UTP complex"/>
    <property type="evidence" value="ECO:0007669"/>
    <property type="project" value="TreeGrafter"/>
</dbReference>
<comment type="caution">
    <text evidence="3">The sequence shown here is derived from an EMBL/GenBank/DDBJ whole genome shotgun (WGS) entry which is preliminary data.</text>
</comment>
<keyword evidence="1" id="KW-0690">Ribosome biogenesis</keyword>
<comment type="subcellular location">
    <subcellularLocation>
        <location evidence="1">Nucleus</location>
        <location evidence="1">Nucleolus</location>
    </subcellularLocation>
</comment>
<dbReference type="GO" id="GO:0045943">
    <property type="term" value="P:positive regulation of transcription by RNA polymerase I"/>
    <property type="evidence" value="ECO:0007669"/>
    <property type="project" value="TreeGrafter"/>
</dbReference>
<keyword evidence="1" id="KW-0698">rRNA processing</keyword>
<dbReference type="GO" id="GO:0032040">
    <property type="term" value="C:small-subunit processome"/>
    <property type="evidence" value="ECO:0007669"/>
    <property type="project" value="TreeGrafter"/>
</dbReference>
<dbReference type="Proteomes" id="UP001176961">
    <property type="component" value="Unassembled WGS sequence"/>
</dbReference>
<keyword evidence="1" id="KW-0539">Nucleus</keyword>
<sequence length="144" mass="15991">MLDESLVANVLLLGGELIRSHNMTTTMVSAITLLKACLSILNECYFSQKSPIDSSNQSEDAASKRRRVRQQSLSGKKLGSSTPMFCALTCTQRVLDQFAPFVSQYILEVLVQFCRLYGRFELIPAALLKLGVRVFGEHFAKAVL</sequence>
<dbReference type="GO" id="GO:0030686">
    <property type="term" value="C:90S preribosome"/>
    <property type="evidence" value="ECO:0007669"/>
    <property type="project" value="TreeGrafter"/>
</dbReference>
<comment type="function">
    <text evidence="1">Involved in nucleolar processing of pre-18S ribosomal RNA.</text>
</comment>